<sequence length="333" mass="39391">MIILIIIILIIAYLIDNNNLKLSKIKPIIKKPNIWIYIEEKKNNSRKSFYDRASVKYINNLTKLCVNSIIEKNSNLFNINIITDDNILQFIPNFPWSDGRIDTSLKKNYIKYFLLYNKGGLWISPDTLCFKNLIPIYKKINQFEMILIKNMSNFDDRIIYCNKKSSKCYKLLNIVKSMIYKHYTGLKPEITNIFKNNIDENVYLFDNNINGYFDYNNKIINSQHLLSQNITIFKNPEDVHFINLNIDNLEKQFSNNWILNLDKKSLLESNMWITKLLRLSLGLKQKYFNTDYYKNILYKTSYNLDNNIIDTSKTISSAHSPFLIVTKESSRNT</sequence>
<organism evidence="1">
    <name type="scientific">viral metagenome</name>
    <dbReference type="NCBI Taxonomy" id="1070528"/>
    <lineage>
        <taxon>unclassified sequences</taxon>
        <taxon>metagenomes</taxon>
        <taxon>organismal metagenomes</taxon>
    </lineage>
</organism>
<name>A0A6C0IXW3_9ZZZZ</name>
<dbReference type="AlphaFoldDB" id="A0A6C0IXW3"/>
<evidence type="ECO:0008006" key="2">
    <source>
        <dbReference type="Google" id="ProtNLM"/>
    </source>
</evidence>
<proteinExistence type="predicted"/>
<accession>A0A6C0IXW3</accession>
<reference evidence="1" key="1">
    <citation type="journal article" date="2020" name="Nature">
        <title>Giant virus diversity and host interactions through global metagenomics.</title>
        <authorList>
            <person name="Schulz F."/>
            <person name="Roux S."/>
            <person name="Paez-Espino D."/>
            <person name="Jungbluth S."/>
            <person name="Walsh D.A."/>
            <person name="Denef V.J."/>
            <person name="McMahon K.D."/>
            <person name="Konstantinidis K.T."/>
            <person name="Eloe-Fadrosh E.A."/>
            <person name="Kyrpides N.C."/>
            <person name="Woyke T."/>
        </authorList>
    </citation>
    <scope>NUCLEOTIDE SEQUENCE</scope>
    <source>
        <strain evidence="1">GVMAG-M-3300025138-11</strain>
    </source>
</reference>
<evidence type="ECO:0000313" key="1">
    <source>
        <dbReference type="EMBL" id="QHT97429.1"/>
    </source>
</evidence>
<protein>
    <recommendedName>
        <fullName evidence="2">Nucleotide-diphospho-sugar transferase domain-containing protein</fullName>
    </recommendedName>
</protein>
<dbReference type="EMBL" id="MN740276">
    <property type="protein sequence ID" value="QHT97429.1"/>
    <property type="molecule type" value="Genomic_DNA"/>
</dbReference>